<dbReference type="EMBL" id="ML977603">
    <property type="protein sequence ID" value="KAF1998520.1"/>
    <property type="molecule type" value="Genomic_DNA"/>
</dbReference>
<keyword evidence="2" id="KW-0812">Transmembrane</keyword>
<gene>
    <name evidence="3" type="ORF">P154DRAFT_577864</name>
</gene>
<protein>
    <submittedName>
        <fullName evidence="3">Uncharacterized protein</fullName>
    </submittedName>
</protein>
<proteinExistence type="predicted"/>
<evidence type="ECO:0000313" key="4">
    <source>
        <dbReference type="Proteomes" id="UP000799779"/>
    </source>
</evidence>
<evidence type="ECO:0000313" key="3">
    <source>
        <dbReference type="EMBL" id="KAF1998520.1"/>
    </source>
</evidence>
<feature type="compositionally biased region" description="Basic and acidic residues" evidence="1">
    <location>
        <begin position="28"/>
        <end position="42"/>
    </location>
</feature>
<organism evidence="3 4">
    <name type="scientific">Amniculicola lignicola CBS 123094</name>
    <dbReference type="NCBI Taxonomy" id="1392246"/>
    <lineage>
        <taxon>Eukaryota</taxon>
        <taxon>Fungi</taxon>
        <taxon>Dikarya</taxon>
        <taxon>Ascomycota</taxon>
        <taxon>Pezizomycotina</taxon>
        <taxon>Dothideomycetes</taxon>
        <taxon>Pleosporomycetidae</taxon>
        <taxon>Pleosporales</taxon>
        <taxon>Amniculicolaceae</taxon>
        <taxon>Amniculicola</taxon>
    </lineage>
</organism>
<dbReference type="AlphaFoldDB" id="A0A6A5W9E0"/>
<feature type="transmembrane region" description="Helical" evidence="2">
    <location>
        <begin position="60"/>
        <end position="84"/>
    </location>
</feature>
<keyword evidence="4" id="KW-1185">Reference proteome</keyword>
<evidence type="ECO:0000256" key="2">
    <source>
        <dbReference type="SAM" id="Phobius"/>
    </source>
</evidence>
<dbReference type="Proteomes" id="UP000799779">
    <property type="component" value="Unassembled WGS sequence"/>
</dbReference>
<sequence length="110" mass="12530">MAPAPDYLNHGNTIPMPLEEFPPTPLPDHADPIHPHYPHDVESQGQSRSSTLVRWFRRPIWKGIAVVFILIVSFVLAFFGGWFLNRFSNKIDEHHQALIMNATAPPTHLD</sequence>
<keyword evidence="2" id="KW-0472">Membrane</keyword>
<feature type="region of interest" description="Disordered" evidence="1">
    <location>
        <begin position="1"/>
        <end position="45"/>
    </location>
</feature>
<evidence type="ECO:0000256" key="1">
    <source>
        <dbReference type="SAM" id="MobiDB-lite"/>
    </source>
</evidence>
<accession>A0A6A5W9E0</accession>
<keyword evidence="2" id="KW-1133">Transmembrane helix</keyword>
<name>A0A6A5W9E0_9PLEO</name>
<reference evidence="3" key="1">
    <citation type="journal article" date="2020" name="Stud. Mycol.">
        <title>101 Dothideomycetes genomes: a test case for predicting lifestyles and emergence of pathogens.</title>
        <authorList>
            <person name="Haridas S."/>
            <person name="Albert R."/>
            <person name="Binder M."/>
            <person name="Bloem J."/>
            <person name="Labutti K."/>
            <person name="Salamov A."/>
            <person name="Andreopoulos B."/>
            <person name="Baker S."/>
            <person name="Barry K."/>
            <person name="Bills G."/>
            <person name="Bluhm B."/>
            <person name="Cannon C."/>
            <person name="Castanera R."/>
            <person name="Culley D."/>
            <person name="Daum C."/>
            <person name="Ezra D."/>
            <person name="Gonzalez J."/>
            <person name="Henrissat B."/>
            <person name="Kuo A."/>
            <person name="Liang C."/>
            <person name="Lipzen A."/>
            <person name="Lutzoni F."/>
            <person name="Magnuson J."/>
            <person name="Mondo S."/>
            <person name="Nolan M."/>
            <person name="Ohm R."/>
            <person name="Pangilinan J."/>
            <person name="Park H.-J."/>
            <person name="Ramirez L."/>
            <person name="Alfaro M."/>
            <person name="Sun H."/>
            <person name="Tritt A."/>
            <person name="Yoshinaga Y."/>
            <person name="Zwiers L.-H."/>
            <person name="Turgeon B."/>
            <person name="Goodwin S."/>
            <person name="Spatafora J."/>
            <person name="Crous P."/>
            <person name="Grigoriev I."/>
        </authorList>
    </citation>
    <scope>NUCLEOTIDE SEQUENCE</scope>
    <source>
        <strain evidence="3">CBS 123094</strain>
    </source>
</reference>